<feature type="compositionally biased region" description="Pro residues" evidence="1">
    <location>
        <begin position="1"/>
        <end position="10"/>
    </location>
</feature>
<sequence>MPPPSPPPPLGVAAGSSAAGSGSRPGTPAGSLAELRDAQERTADALQLVAEEVERQGGVQVQQPALHIGDQCFASEDAAWALIKQLKRDLLDRPVRWDNQEQSANFRFLLGLLGRHPKGAAKVPHLPVTAAADAPADPWPFVSRENAFGTGIEFHFIDACGCEQDFSALKCMKQRQEPPAAKLAGAMSAAIRENKAAFRRSCPHQWCQLCGAGSRAQLVVEHNRPTLPQLRADFLKACRHRHLPVPTEFAAEPGSNTTIFRAVDGEFAEMWRQYHAQHACLRLLCKTCLWAENERRGIRQCKGRLLPADH</sequence>
<accession>A0A2P6U304</accession>
<dbReference type="EMBL" id="LHPG02000002">
    <property type="protein sequence ID" value="PRW60696.1"/>
    <property type="molecule type" value="Genomic_DNA"/>
</dbReference>
<protein>
    <submittedName>
        <fullName evidence="2">La domain-containing</fullName>
    </submittedName>
</protein>
<evidence type="ECO:0000256" key="1">
    <source>
        <dbReference type="SAM" id="MobiDB-lite"/>
    </source>
</evidence>
<evidence type="ECO:0000313" key="2">
    <source>
        <dbReference type="EMBL" id="PRW60696.1"/>
    </source>
</evidence>
<comment type="caution">
    <text evidence="2">The sequence shown here is derived from an EMBL/GenBank/DDBJ whole genome shotgun (WGS) entry which is preliminary data.</text>
</comment>
<reference evidence="2 3" key="1">
    <citation type="journal article" date="2018" name="Plant J.">
        <title>Genome sequences of Chlorella sorokiniana UTEX 1602 and Micractinium conductrix SAG 241.80: implications to maltose excretion by a green alga.</title>
        <authorList>
            <person name="Arriola M.B."/>
            <person name="Velmurugan N."/>
            <person name="Zhang Y."/>
            <person name="Plunkett M.H."/>
            <person name="Hondzo H."/>
            <person name="Barney B.M."/>
        </authorList>
    </citation>
    <scope>NUCLEOTIDE SEQUENCE [LARGE SCALE GENOMIC DNA]</scope>
    <source>
        <strain evidence="3">UTEX 1602</strain>
    </source>
</reference>
<keyword evidence="3" id="KW-1185">Reference proteome</keyword>
<dbReference type="AlphaFoldDB" id="A0A2P6U304"/>
<evidence type="ECO:0000313" key="3">
    <source>
        <dbReference type="Proteomes" id="UP000239899"/>
    </source>
</evidence>
<organism evidence="2 3">
    <name type="scientific">Chlorella sorokiniana</name>
    <name type="common">Freshwater green alga</name>
    <dbReference type="NCBI Taxonomy" id="3076"/>
    <lineage>
        <taxon>Eukaryota</taxon>
        <taxon>Viridiplantae</taxon>
        <taxon>Chlorophyta</taxon>
        <taxon>core chlorophytes</taxon>
        <taxon>Trebouxiophyceae</taxon>
        <taxon>Chlorellales</taxon>
        <taxon>Chlorellaceae</taxon>
        <taxon>Chlorella clade</taxon>
        <taxon>Chlorella</taxon>
    </lineage>
</organism>
<feature type="region of interest" description="Disordered" evidence="1">
    <location>
        <begin position="1"/>
        <end position="34"/>
    </location>
</feature>
<dbReference type="Proteomes" id="UP000239899">
    <property type="component" value="Unassembled WGS sequence"/>
</dbReference>
<proteinExistence type="predicted"/>
<name>A0A2P6U304_CHLSO</name>
<feature type="compositionally biased region" description="Low complexity" evidence="1">
    <location>
        <begin position="11"/>
        <end position="31"/>
    </location>
</feature>
<gene>
    <name evidence="2" type="ORF">C2E21_1143</name>
</gene>